<keyword evidence="2" id="KW-0472">Membrane</keyword>
<evidence type="ECO:0000256" key="2">
    <source>
        <dbReference type="SAM" id="Phobius"/>
    </source>
</evidence>
<dbReference type="AlphaFoldDB" id="A0A7H0H9J1"/>
<evidence type="ECO:0000313" key="4">
    <source>
        <dbReference type="Proteomes" id="UP000516117"/>
    </source>
</evidence>
<keyword evidence="2" id="KW-0812">Transmembrane</keyword>
<dbReference type="RefSeq" id="WP_187722300.1">
    <property type="nucleotide sequence ID" value="NZ_CP060789.1"/>
</dbReference>
<sequence length="293" mass="30854">MLPATEIRRRGDRRRVTRRIVTGTGICALALTAGFGIAASPLLDGLRDDPSWATTPDPTPTLSPTDPAPTPSPTEPSPAPSPAPSPTDVPTPTQAPVRDLSWETVPGVEAFFPEYVLDAGRVHSERTELGDAKGLCDPGTVGIPDAVRVRAIAGVDNTEPFGWATVLQYRTVAEATEAFGTIRDAALDCGDQARARGLLDPRFTDQSAAVPFDAAAVDADPVTIAYLTGMGLLPDSEEGIFASTVLLQAGDRVLWLAEEVQGMDYNCGPAPDNEAGQCPMPAVLEQAAQDLLR</sequence>
<name>A0A7H0H9J1_9ACTN</name>
<reference evidence="3 4" key="1">
    <citation type="submission" date="2020-08" db="EMBL/GenBank/DDBJ databases">
        <title>Genome sequence of Tessaracoccus defluvii JCM 17540T.</title>
        <authorList>
            <person name="Hyun D.-W."/>
            <person name="Bae J.-W."/>
        </authorList>
    </citation>
    <scope>NUCLEOTIDE SEQUENCE [LARGE SCALE GENOMIC DNA]</scope>
    <source>
        <strain evidence="3 4">JCM 17540</strain>
    </source>
</reference>
<organism evidence="3 4">
    <name type="scientific">Tessaracoccus defluvii</name>
    <dbReference type="NCBI Taxonomy" id="1285901"/>
    <lineage>
        <taxon>Bacteria</taxon>
        <taxon>Bacillati</taxon>
        <taxon>Actinomycetota</taxon>
        <taxon>Actinomycetes</taxon>
        <taxon>Propionibacteriales</taxon>
        <taxon>Propionibacteriaceae</taxon>
        <taxon>Tessaracoccus</taxon>
    </lineage>
</organism>
<proteinExistence type="predicted"/>
<gene>
    <name evidence="3" type="ORF">H9L22_08095</name>
</gene>
<dbReference type="Proteomes" id="UP000516117">
    <property type="component" value="Chromosome"/>
</dbReference>
<feature type="region of interest" description="Disordered" evidence="1">
    <location>
        <begin position="48"/>
        <end position="95"/>
    </location>
</feature>
<protein>
    <submittedName>
        <fullName evidence="3">Uncharacterized protein</fullName>
    </submittedName>
</protein>
<keyword evidence="2" id="KW-1133">Transmembrane helix</keyword>
<evidence type="ECO:0000313" key="3">
    <source>
        <dbReference type="EMBL" id="QNP57207.1"/>
    </source>
</evidence>
<dbReference type="KEGG" id="tdf:H9L22_08095"/>
<feature type="transmembrane region" description="Helical" evidence="2">
    <location>
        <begin position="20"/>
        <end position="43"/>
    </location>
</feature>
<accession>A0A7H0H9J1</accession>
<keyword evidence="4" id="KW-1185">Reference proteome</keyword>
<feature type="compositionally biased region" description="Pro residues" evidence="1">
    <location>
        <begin position="57"/>
        <end position="89"/>
    </location>
</feature>
<evidence type="ECO:0000256" key="1">
    <source>
        <dbReference type="SAM" id="MobiDB-lite"/>
    </source>
</evidence>
<dbReference type="EMBL" id="CP060789">
    <property type="protein sequence ID" value="QNP57207.1"/>
    <property type="molecule type" value="Genomic_DNA"/>
</dbReference>